<dbReference type="STRING" id="1246626.BleG1_1167"/>
<evidence type="ECO:0000313" key="2">
    <source>
        <dbReference type="Proteomes" id="UP000027142"/>
    </source>
</evidence>
<dbReference type="EMBL" id="CP003923">
    <property type="protein sequence ID" value="AIC93770.1"/>
    <property type="molecule type" value="Genomic_DNA"/>
</dbReference>
<reference evidence="1 2" key="1">
    <citation type="journal article" date="2014" name="Gene">
        <title>A comparative genomic analysis of the alkalitolerant soil bacterium Bacillus lehensis G1.</title>
        <authorList>
            <person name="Noor Y.M."/>
            <person name="Samsulrizal N.H."/>
            <person name="Jema'on N.A."/>
            <person name="Low K.O."/>
            <person name="Ramli A.N."/>
            <person name="Alias N.I."/>
            <person name="Damis S.I."/>
            <person name="Fuzi S.F."/>
            <person name="Isa M.N."/>
            <person name="Murad A.M."/>
            <person name="Raih M.F."/>
            <person name="Bakar F.D."/>
            <person name="Najimudin N."/>
            <person name="Mahadi N.M."/>
            <person name="Illias R.M."/>
        </authorList>
    </citation>
    <scope>NUCLEOTIDE SEQUENCE [LARGE SCALE GENOMIC DNA]</scope>
    <source>
        <strain evidence="1 2">G1</strain>
    </source>
</reference>
<accession>A0A060LVF9</accession>
<keyword evidence="2" id="KW-1185">Reference proteome</keyword>
<dbReference type="KEGG" id="ble:BleG1_1167"/>
<gene>
    <name evidence="1" type="ORF">BleG1_1167</name>
</gene>
<evidence type="ECO:0000313" key="1">
    <source>
        <dbReference type="EMBL" id="AIC93770.1"/>
    </source>
</evidence>
<dbReference type="Proteomes" id="UP000027142">
    <property type="component" value="Chromosome"/>
</dbReference>
<protein>
    <submittedName>
        <fullName evidence="1">Uncharacterized protein</fullName>
    </submittedName>
</protein>
<dbReference type="eggNOG" id="ENOG5030D3X">
    <property type="taxonomic scope" value="Bacteria"/>
</dbReference>
<dbReference type="RefSeq" id="WP_038478279.1">
    <property type="nucleotide sequence ID" value="NZ_CP003923.1"/>
</dbReference>
<proteinExistence type="predicted"/>
<dbReference type="AlphaFoldDB" id="A0A060LVF9"/>
<organism evidence="1 2">
    <name type="scientific">Shouchella lehensis G1</name>
    <dbReference type="NCBI Taxonomy" id="1246626"/>
    <lineage>
        <taxon>Bacteria</taxon>
        <taxon>Bacillati</taxon>
        <taxon>Bacillota</taxon>
        <taxon>Bacilli</taxon>
        <taxon>Bacillales</taxon>
        <taxon>Bacillaceae</taxon>
        <taxon>Shouchella</taxon>
    </lineage>
</organism>
<dbReference type="OrthoDB" id="2883715at2"/>
<name>A0A060LVF9_9BACI</name>
<dbReference type="HOGENOM" id="CLU_2535673_0_0_9"/>
<dbReference type="PATRIC" id="fig|1246626.3.peg.1171"/>
<sequence>MEINVDRKRSVEEIGNFVCTEKEKLFVLVLDKGDKYPYLLLSLQTFHIIQNYDSMPTREELEEDIGEKIKEIYSQNYASITLV</sequence>